<evidence type="ECO:0000313" key="1">
    <source>
        <dbReference type="EMBL" id="KAJ8375256.1"/>
    </source>
</evidence>
<evidence type="ECO:0000313" key="2">
    <source>
        <dbReference type="Proteomes" id="UP001152622"/>
    </source>
</evidence>
<dbReference type="Proteomes" id="UP001152622">
    <property type="component" value="Chromosome 2"/>
</dbReference>
<reference evidence="1" key="1">
    <citation type="journal article" date="2023" name="Science">
        <title>Genome structures resolve the early diversification of teleost fishes.</title>
        <authorList>
            <person name="Parey E."/>
            <person name="Louis A."/>
            <person name="Montfort J."/>
            <person name="Bouchez O."/>
            <person name="Roques C."/>
            <person name="Iampietro C."/>
            <person name="Lluch J."/>
            <person name="Castinel A."/>
            <person name="Donnadieu C."/>
            <person name="Desvignes T."/>
            <person name="Floi Bucao C."/>
            <person name="Jouanno E."/>
            <person name="Wen M."/>
            <person name="Mejri S."/>
            <person name="Dirks R."/>
            <person name="Jansen H."/>
            <person name="Henkel C."/>
            <person name="Chen W.J."/>
            <person name="Zahm M."/>
            <person name="Cabau C."/>
            <person name="Klopp C."/>
            <person name="Thompson A.W."/>
            <person name="Robinson-Rechavi M."/>
            <person name="Braasch I."/>
            <person name="Lecointre G."/>
            <person name="Bobe J."/>
            <person name="Postlethwait J.H."/>
            <person name="Berthelot C."/>
            <person name="Roest Crollius H."/>
            <person name="Guiguen Y."/>
        </authorList>
    </citation>
    <scope>NUCLEOTIDE SEQUENCE</scope>
    <source>
        <strain evidence="1">WJC10195</strain>
    </source>
</reference>
<comment type="caution">
    <text evidence="1">The sequence shown here is derived from an EMBL/GenBank/DDBJ whole genome shotgun (WGS) entry which is preliminary data.</text>
</comment>
<proteinExistence type="predicted"/>
<dbReference type="AlphaFoldDB" id="A0A9Q1J9C5"/>
<gene>
    <name evidence="1" type="ORF">SKAU_G00058360</name>
</gene>
<accession>A0A9Q1J9C5</accession>
<keyword evidence="2" id="KW-1185">Reference proteome</keyword>
<sequence length="107" mass="11821">MLWAPLPPSPRTLRAGELIITIRMFPFQISTPSLIGGTSEEGPSVMSVEMWDMCSRGAPLANSSGKERWNWPPISEQLGSAHLTRRDPSSEVVRWAQVSTSEWQGLG</sequence>
<organism evidence="1 2">
    <name type="scientific">Synaphobranchus kaupii</name>
    <name type="common">Kaup's arrowtooth eel</name>
    <dbReference type="NCBI Taxonomy" id="118154"/>
    <lineage>
        <taxon>Eukaryota</taxon>
        <taxon>Metazoa</taxon>
        <taxon>Chordata</taxon>
        <taxon>Craniata</taxon>
        <taxon>Vertebrata</taxon>
        <taxon>Euteleostomi</taxon>
        <taxon>Actinopterygii</taxon>
        <taxon>Neopterygii</taxon>
        <taxon>Teleostei</taxon>
        <taxon>Anguilliformes</taxon>
        <taxon>Synaphobranchidae</taxon>
        <taxon>Synaphobranchus</taxon>
    </lineage>
</organism>
<dbReference type="EMBL" id="JAINUF010000002">
    <property type="protein sequence ID" value="KAJ8375256.1"/>
    <property type="molecule type" value="Genomic_DNA"/>
</dbReference>
<protein>
    <submittedName>
        <fullName evidence="1">Uncharacterized protein</fullName>
    </submittedName>
</protein>
<name>A0A9Q1J9C5_SYNKA</name>